<feature type="compositionally biased region" description="Polar residues" evidence="1">
    <location>
        <begin position="86"/>
        <end position="95"/>
    </location>
</feature>
<feature type="region of interest" description="Disordered" evidence="1">
    <location>
        <begin position="25"/>
        <end position="271"/>
    </location>
</feature>
<protein>
    <submittedName>
        <fullName evidence="2">Bromo domain-containing protein</fullName>
    </submittedName>
</protein>
<reference evidence="2" key="1">
    <citation type="submission" date="2019-11" db="UniProtKB">
        <authorList>
            <consortium name="WormBaseParasite"/>
        </authorList>
    </citation>
    <scope>IDENTIFICATION</scope>
</reference>
<evidence type="ECO:0000313" key="2">
    <source>
        <dbReference type="WBParaSite" id="MCU_013056-RB"/>
    </source>
</evidence>
<proteinExistence type="predicted"/>
<feature type="compositionally biased region" description="Polar residues" evidence="1">
    <location>
        <begin position="231"/>
        <end position="249"/>
    </location>
</feature>
<name>A0A5K3G4G6_MESCO</name>
<organism evidence="2">
    <name type="scientific">Mesocestoides corti</name>
    <name type="common">Flatworm</name>
    <dbReference type="NCBI Taxonomy" id="53468"/>
    <lineage>
        <taxon>Eukaryota</taxon>
        <taxon>Metazoa</taxon>
        <taxon>Spiralia</taxon>
        <taxon>Lophotrochozoa</taxon>
        <taxon>Platyhelminthes</taxon>
        <taxon>Cestoda</taxon>
        <taxon>Eucestoda</taxon>
        <taxon>Cyclophyllidea</taxon>
        <taxon>Mesocestoididae</taxon>
        <taxon>Mesocestoides</taxon>
    </lineage>
</organism>
<evidence type="ECO:0000256" key="1">
    <source>
        <dbReference type="SAM" id="MobiDB-lite"/>
    </source>
</evidence>
<feature type="compositionally biased region" description="Polar residues" evidence="1">
    <location>
        <begin position="61"/>
        <end position="79"/>
    </location>
</feature>
<feature type="compositionally biased region" description="Low complexity" evidence="1">
    <location>
        <begin position="27"/>
        <end position="38"/>
    </location>
</feature>
<accession>A0A5K3G4G6</accession>
<dbReference type="AlphaFoldDB" id="A0A5K3G4G6"/>
<feature type="compositionally biased region" description="Polar residues" evidence="1">
    <location>
        <begin position="120"/>
        <end position="147"/>
    </location>
</feature>
<dbReference type="WBParaSite" id="MCU_013056-RB">
    <property type="protein sequence ID" value="MCU_013056-RB"/>
    <property type="gene ID" value="MCU_013056"/>
</dbReference>
<feature type="compositionally biased region" description="Basic residues" evidence="1">
    <location>
        <begin position="179"/>
        <end position="190"/>
    </location>
</feature>
<sequence>MLNLVVWLPSPPHMSILHIFPVEMDQSDSQGESDSSDSLNDTDGSDRHRRRTSPHKEKSADSSSITATFVNDESGNQSRALPAPQSPVTETQSNAADEVHGGGENTSGDPEPVEPDRSNSEAPTSRSQGNASPVNTEPNNSSCQTDGTLDVEIVDDTDSVSTPVADSSVPQEPPTKAVVSRRRLTRKTPAKRFNPSNRPLASSKRRSTKSTDASRGAGTRRRSTRQCVQRAESSVGTESVENNKSSEPSESGKQKQPEAITGGEPGRPRIDFERLRRIRALINNPASLEFTFDELDKLAEVVDKSSQNPTQTDHQIL</sequence>
<feature type="compositionally biased region" description="Polar residues" evidence="1">
    <location>
        <begin position="159"/>
        <end position="170"/>
    </location>
</feature>